<proteinExistence type="predicted"/>
<reference evidence="1" key="1">
    <citation type="submission" date="2019-08" db="EMBL/GenBank/DDBJ databases">
        <authorList>
            <person name="Kucharzyk K."/>
            <person name="Murdoch R.W."/>
            <person name="Higgins S."/>
            <person name="Loffler F."/>
        </authorList>
    </citation>
    <scope>NUCLEOTIDE SEQUENCE</scope>
</reference>
<accession>A0A645DAK0</accession>
<dbReference type="EMBL" id="VSSQ01034319">
    <property type="protein sequence ID" value="MPM86217.1"/>
    <property type="molecule type" value="Genomic_DNA"/>
</dbReference>
<sequence>MRTYNQMMEQEAAYRGNSNPVLMYKDGMSMDAIWAVRSLGIDPMNGQEIYLKKDGTRTYVYDPLDLEVVGDMRPKARGHFGLTTEYKGFGFSTTFRYETGGQMYNQTLVDRVENIIIDFNVDRRVLLGRWQTPGQNAPFKRLGTFNTPDDPLARQELTRATSRFVQDNNELTWGSATVYYDIPSRIIDRWNLNRVRFSVYMNDILKISSVEIERGLTYPFARTLSCSLSITF</sequence>
<gene>
    <name evidence="1" type="ORF">SDC9_133305</name>
</gene>
<evidence type="ECO:0008006" key="2">
    <source>
        <dbReference type="Google" id="ProtNLM"/>
    </source>
</evidence>
<dbReference type="AlphaFoldDB" id="A0A645DAK0"/>
<protein>
    <recommendedName>
        <fullName evidence="2">TonB-dependent receptor SusC</fullName>
    </recommendedName>
</protein>
<comment type="caution">
    <text evidence="1">The sequence shown here is derived from an EMBL/GenBank/DDBJ whole genome shotgun (WGS) entry which is preliminary data.</text>
</comment>
<name>A0A645DAK0_9ZZZZ</name>
<organism evidence="1">
    <name type="scientific">bioreactor metagenome</name>
    <dbReference type="NCBI Taxonomy" id="1076179"/>
    <lineage>
        <taxon>unclassified sequences</taxon>
        <taxon>metagenomes</taxon>
        <taxon>ecological metagenomes</taxon>
    </lineage>
</organism>
<evidence type="ECO:0000313" key="1">
    <source>
        <dbReference type="EMBL" id="MPM86217.1"/>
    </source>
</evidence>